<protein>
    <recommendedName>
        <fullName evidence="6">MYND-type domain-containing protein</fullName>
    </recommendedName>
</protein>
<evidence type="ECO:0000256" key="5">
    <source>
        <dbReference type="SAM" id="MobiDB-lite"/>
    </source>
</evidence>
<feature type="domain" description="MYND-type" evidence="6">
    <location>
        <begin position="16"/>
        <end position="53"/>
    </location>
</feature>
<keyword evidence="3" id="KW-0862">Zinc</keyword>
<accession>A0A1B5L9V4</accession>
<comment type="caution">
    <text evidence="7">The sequence shown here is derived from an EMBL/GenBank/DDBJ whole genome shotgun (WGS) entry which is preliminary data.</text>
</comment>
<sequence length="503" mass="54896">MNADVARLDGLAPRACELCGSREGLLRCSACQMVYYCGRDCQAADRDDHRTPCGAVKKARRLYQAEETALRQRPPAMLEPGRYFEDHVGDFWSYVETRPYMRARFHMVDAMLTSYGTAGGPADLVETALDHLLDMMRLCSGDNLGVRHLVPALYIRLGRDQEAHDFVMGNAPDEGRPTYGLVSGAPPMLSVRDADALEDPDLRWPDGVWLDLSACAALLLIKVRVLLDLRAVQNAGIALRGAVPREIEDMVRGQLVGGGIVGSRRDMLLAGPDETARLLDAVKRQVASLHAAVDAYNAYFWDLLIHDPDAGILRRPMRYAARSQEEALQMLGYHYAAWYETPGAMDVLRGLKGEDLHKHHVVPGHPSVRTRAPAAIVKPQLLVEGHQALVRQDGHPPHPGHPRHQREVPRREAPAHPAALMCRRHRQGVQRERGPLGLVAPVGRGSRLPARGGGHVVLADEAAVGPGGKGVGDEGFAARGRLADEEAVADVGADGQPVLDLPM</sequence>
<feature type="region of interest" description="Disordered" evidence="5">
    <location>
        <begin position="392"/>
        <end position="413"/>
    </location>
</feature>
<gene>
    <name evidence="7" type="ORF">UVI_02045650</name>
</gene>
<dbReference type="GO" id="GO:0008270">
    <property type="term" value="F:zinc ion binding"/>
    <property type="evidence" value="ECO:0007669"/>
    <property type="project" value="UniProtKB-KW"/>
</dbReference>
<evidence type="ECO:0000256" key="1">
    <source>
        <dbReference type="ARBA" id="ARBA00022723"/>
    </source>
</evidence>
<evidence type="ECO:0000256" key="3">
    <source>
        <dbReference type="ARBA" id="ARBA00022833"/>
    </source>
</evidence>
<evidence type="ECO:0000313" key="7">
    <source>
        <dbReference type="EMBL" id="GAO19638.1"/>
    </source>
</evidence>
<dbReference type="PROSITE" id="PS01360">
    <property type="entry name" value="ZF_MYND_1"/>
    <property type="match status" value="1"/>
</dbReference>
<evidence type="ECO:0000256" key="4">
    <source>
        <dbReference type="PROSITE-ProRule" id="PRU00134"/>
    </source>
</evidence>
<keyword evidence="1" id="KW-0479">Metal-binding</keyword>
<dbReference type="EMBL" id="BBTG02000029">
    <property type="protein sequence ID" value="GAO19638.1"/>
    <property type="molecule type" value="Genomic_DNA"/>
</dbReference>
<name>A0A1B5L9V4_USTVR</name>
<proteinExistence type="predicted"/>
<dbReference type="SUPFAM" id="SSF144232">
    <property type="entry name" value="HIT/MYND zinc finger-like"/>
    <property type="match status" value="1"/>
</dbReference>
<dbReference type="Gene3D" id="6.10.140.2220">
    <property type="match status" value="1"/>
</dbReference>
<reference evidence="8" key="1">
    <citation type="journal article" date="2016" name="Genome Announc.">
        <title>Genome sequence of Ustilaginoidea virens IPU010, a rice pathogenic fungus causing false smut.</title>
        <authorList>
            <person name="Kumagai T."/>
            <person name="Ishii T."/>
            <person name="Terai G."/>
            <person name="Umemura M."/>
            <person name="Machida M."/>
            <person name="Asai K."/>
        </authorList>
    </citation>
    <scope>NUCLEOTIDE SEQUENCE [LARGE SCALE GENOMIC DNA]</scope>
    <source>
        <strain evidence="8">IPU010</strain>
    </source>
</reference>
<organism evidence="7 8">
    <name type="scientific">Ustilaginoidea virens</name>
    <name type="common">Rice false smut fungus</name>
    <name type="synonym">Villosiclava virens</name>
    <dbReference type="NCBI Taxonomy" id="1159556"/>
    <lineage>
        <taxon>Eukaryota</taxon>
        <taxon>Fungi</taxon>
        <taxon>Dikarya</taxon>
        <taxon>Ascomycota</taxon>
        <taxon>Pezizomycotina</taxon>
        <taxon>Sordariomycetes</taxon>
        <taxon>Hypocreomycetidae</taxon>
        <taxon>Hypocreales</taxon>
        <taxon>Clavicipitaceae</taxon>
        <taxon>Ustilaginoidea</taxon>
    </lineage>
</organism>
<evidence type="ECO:0000256" key="2">
    <source>
        <dbReference type="ARBA" id="ARBA00022771"/>
    </source>
</evidence>
<evidence type="ECO:0000313" key="8">
    <source>
        <dbReference type="Proteomes" id="UP000054053"/>
    </source>
</evidence>
<evidence type="ECO:0000259" key="6">
    <source>
        <dbReference type="PROSITE" id="PS50865"/>
    </source>
</evidence>
<keyword evidence="2 4" id="KW-0863">Zinc-finger</keyword>
<dbReference type="AlphaFoldDB" id="A0A1B5L9V4"/>
<dbReference type="Pfam" id="PF01753">
    <property type="entry name" value="zf-MYND"/>
    <property type="match status" value="1"/>
</dbReference>
<dbReference type="Proteomes" id="UP000054053">
    <property type="component" value="Unassembled WGS sequence"/>
</dbReference>
<dbReference type="InterPro" id="IPR002893">
    <property type="entry name" value="Znf_MYND"/>
</dbReference>
<dbReference type="PROSITE" id="PS50865">
    <property type="entry name" value="ZF_MYND_2"/>
    <property type="match status" value="1"/>
</dbReference>